<name>A0A8T2NTY4_9TELE</name>
<dbReference type="Proteomes" id="UP000824540">
    <property type="component" value="Unassembled WGS sequence"/>
</dbReference>
<organism evidence="2 3">
    <name type="scientific">Albula glossodonta</name>
    <name type="common">roundjaw bonefish</name>
    <dbReference type="NCBI Taxonomy" id="121402"/>
    <lineage>
        <taxon>Eukaryota</taxon>
        <taxon>Metazoa</taxon>
        <taxon>Chordata</taxon>
        <taxon>Craniata</taxon>
        <taxon>Vertebrata</taxon>
        <taxon>Euteleostomi</taxon>
        <taxon>Actinopterygii</taxon>
        <taxon>Neopterygii</taxon>
        <taxon>Teleostei</taxon>
        <taxon>Albuliformes</taxon>
        <taxon>Albulidae</taxon>
        <taxon>Albula</taxon>
    </lineage>
</organism>
<dbReference type="EMBL" id="JAFBMS010000022">
    <property type="protein sequence ID" value="KAG9343815.1"/>
    <property type="molecule type" value="Genomic_DNA"/>
</dbReference>
<protein>
    <submittedName>
        <fullName evidence="2">Uncharacterized protein</fullName>
    </submittedName>
</protein>
<accession>A0A8T2NTY4</accession>
<feature type="compositionally biased region" description="Polar residues" evidence="1">
    <location>
        <begin position="397"/>
        <end position="409"/>
    </location>
</feature>
<feature type="region of interest" description="Disordered" evidence="1">
    <location>
        <begin position="382"/>
        <end position="416"/>
    </location>
</feature>
<evidence type="ECO:0000313" key="3">
    <source>
        <dbReference type="Proteomes" id="UP000824540"/>
    </source>
</evidence>
<sequence length="416" mass="44785">MAFGLEQEIGGGATRRLQLRSGTVIRGHGFCGGVNPSSLPGTTRDSQLTELKIKAGRGSSVNWNGLPLTMLEINELRGDLDPREPGAQISLSFILPRKPCCRVTVPVKRNSEWTAGSDGEKLASECYPATLQATLYSVAVDRIHSELRCPKQVRQETWLPTLKYSPGPGAAIFSARNPERQPYVNIRVRKQRGRRAKISVQKFSTADVCLCIGCERMCESVAGGQRDAPKNYDSTGTLGRRELGIPTTKTRAIVLSLREWFLLQGCEVTAFPSSTSSAIVAVAMSATQTFGLLFPAKKYRTAMKFPLLSARPPLLSDSACLVSLLRPSSPPPPPSPQVGGGRVWRVSIKRRETGGVLVVEAVGEWGVGGAWKQKVHRVTAAPPYSTGSSSIGSSVGLKTQNHSNSQAPSNPVAPLQ</sequence>
<keyword evidence="3" id="KW-1185">Reference proteome</keyword>
<comment type="caution">
    <text evidence="2">The sequence shown here is derived from an EMBL/GenBank/DDBJ whole genome shotgun (WGS) entry which is preliminary data.</text>
</comment>
<dbReference type="AlphaFoldDB" id="A0A8T2NTY4"/>
<feature type="compositionally biased region" description="Low complexity" evidence="1">
    <location>
        <begin position="385"/>
        <end position="396"/>
    </location>
</feature>
<evidence type="ECO:0000313" key="2">
    <source>
        <dbReference type="EMBL" id="KAG9343815.1"/>
    </source>
</evidence>
<proteinExistence type="predicted"/>
<gene>
    <name evidence="2" type="ORF">JZ751_013196</name>
</gene>
<reference evidence="2" key="1">
    <citation type="thesis" date="2021" institute="BYU ScholarsArchive" country="Provo, UT, USA">
        <title>Applications of and Algorithms for Genome Assembly and Genomic Analyses with an Emphasis on Marine Teleosts.</title>
        <authorList>
            <person name="Pickett B.D."/>
        </authorList>
    </citation>
    <scope>NUCLEOTIDE SEQUENCE</scope>
    <source>
        <strain evidence="2">HI-2016</strain>
    </source>
</reference>
<evidence type="ECO:0000256" key="1">
    <source>
        <dbReference type="SAM" id="MobiDB-lite"/>
    </source>
</evidence>